<dbReference type="Proteomes" id="UP000179524">
    <property type="component" value="Unassembled WGS sequence"/>
</dbReference>
<feature type="transmembrane region" description="Helical" evidence="1">
    <location>
        <begin position="260"/>
        <end position="280"/>
    </location>
</feature>
<evidence type="ECO:0000256" key="1">
    <source>
        <dbReference type="SAM" id="Phobius"/>
    </source>
</evidence>
<gene>
    <name evidence="2" type="ORF">BKP37_14405</name>
</gene>
<name>A0A1S2LIL3_9BACI</name>
<proteinExistence type="predicted"/>
<feature type="transmembrane region" description="Helical" evidence="1">
    <location>
        <begin position="75"/>
        <end position="98"/>
    </location>
</feature>
<feature type="transmembrane region" description="Helical" evidence="1">
    <location>
        <begin position="118"/>
        <end position="139"/>
    </location>
</feature>
<evidence type="ECO:0008006" key="4">
    <source>
        <dbReference type="Google" id="ProtNLM"/>
    </source>
</evidence>
<feature type="transmembrane region" description="Helical" evidence="1">
    <location>
        <begin position="237"/>
        <end position="254"/>
    </location>
</feature>
<dbReference type="AlphaFoldDB" id="A0A1S2LIL3"/>
<evidence type="ECO:0000313" key="3">
    <source>
        <dbReference type="Proteomes" id="UP000179524"/>
    </source>
</evidence>
<feature type="transmembrane region" description="Helical" evidence="1">
    <location>
        <begin position="46"/>
        <end position="63"/>
    </location>
</feature>
<organism evidence="2 3">
    <name type="scientific">Anaerobacillus alkalilacustris</name>
    <dbReference type="NCBI Taxonomy" id="393763"/>
    <lineage>
        <taxon>Bacteria</taxon>
        <taxon>Bacillati</taxon>
        <taxon>Bacillota</taxon>
        <taxon>Bacilli</taxon>
        <taxon>Bacillales</taxon>
        <taxon>Bacillaceae</taxon>
        <taxon>Anaerobacillus</taxon>
    </lineage>
</organism>
<feature type="transmembrane region" description="Helical" evidence="1">
    <location>
        <begin position="382"/>
        <end position="401"/>
    </location>
</feature>
<feature type="transmembrane region" description="Helical" evidence="1">
    <location>
        <begin position="421"/>
        <end position="442"/>
    </location>
</feature>
<protein>
    <recommendedName>
        <fullName evidence="4">Permease</fullName>
    </recommendedName>
</protein>
<dbReference type="EMBL" id="MLQR01000033">
    <property type="protein sequence ID" value="OIJ12070.1"/>
    <property type="molecule type" value="Genomic_DNA"/>
</dbReference>
<accession>A0A1S2LIL3</accession>
<sequence>MRSYIILIMCLLFLIQYFLRFAWLDYIVAGLAISAFLFSVIRVRGFLRVISLFMMTLGIFLEFNKGAGIQGVSQGILLILPLVCLVTLSPLISIPLKLEGYFEAVNSLLRNLLHHPKRMFAGITTSLFILSPILSLGSVRLVNEFLADLKIPSAMSAKSYLIGFSTAIMWSPYFASVSLVLYYLEMPVGKYILYGLGLSFLSLLVGNLLFAVWERQHPLNQNALPEIDLESNQRNKLIKLALFVLILISTSLTIEYVTKWSMIVIVSLISLIIPLIWGLFNNGWARLCPHWQTYKEVSIPMMNNEIMLFTSAGLLGHAIQGTSFANDVSYLLTNIAGTSLLLFSIAVMAIILIFTYVGLHQIAVITALAMQLNPEEIGISTLALAMLLILSWATSTVLSPFSGLNLMVSRFVGKSGFEVGFHANGLHLSVVSVIGIFIIMIIR</sequence>
<feature type="transmembrane region" description="Helical" evidence="1">
    <location>
        <begin position="160"/>
        <end position="185"/>
    </location>
</feature>
<evidence type="ECO:0000313" key="2">
    <source>
        <dbReference type="EMBL" id="OIJ12070.1"/>
    </source>
</evidence>
<keyword evidence="1" id="KW-0812">Transmembrane</keyword>
<feature type="transmembrane region" description="Helical" evidence="1">
    <location>
        <begin position="340"/>
        <end position="370"/>
    </location>
</feature>
<feature type="transmembrane region" description="Helical" evidence="1">
    <location>
        <begin position="191"/>
        <end position="213"/>
    </location>
</feature>
<comment type="caution">
    <text evidence="2">The sequence shown here is derived from an EMBL/GenBank/DDBJ whole genome shotgun (WGS) entry which is preliminary data.</text>
</comment>
<keyword evidence="1" id="KW-1133">Transmembrane helix</keyword>
<keyword evidence="1" id="KW-0472">Membrane</keyword>
<feature type="transmembrane region" description="Helical" evidence="1">
    <location>
        <begin position="301"/>
        <end position="320"/>
    </location>
</feature>
<reference evidence="2 3" key="1">
    <citation type="submission" date="2016-10" db="EMBL/GenBank/DDBJ databases">
        <title>Draft genome sequences of four alkaliphilic bacteria belonging to the Anaerobacillus genus.</title>
        <authorList>
            <person name="Bassil N.M."/>
            <person name="Lloyd J.R."/>
        </authorList>
    </citation>
    <scope>NUCLEOTIDE SEQUENCE [LARGE SCALE GENOMIC DNA]</scope>
    <source>
        <strain evidence="2 3">DSM 18345</strain>
    </source>
</reference>
<keyword evidence="3" id="KW-1185">Reference proteome</keyword>